<dbReference type="EMBL" id="JAVREZ010000039">
    <property type="protein sequence ID" value="MDT0488176.1"/>
    <property type="molecule type" value="Genomic_DNA"/>
</dbReference>
<evidence type="ECO:0008006" key="3">
    <source>
        <dbReference type="Google" id="ProtNLM"/>
    </source>
</evidence>
<gene>
    <name evidence="1" type="ORF">RNB18_49875</name>
</gene>
<evidence type="ECO:0000313" key="1">
    <source>
        <dbReference type="EMBL" id="MDT0488176.1"/>
    </source>
</evidence>
<dbReference type="InterPro" id="IPR016181">
    <property type="entry name" value="Acyl_CoA_acyltransferase"/>
</dbReference>
<dbReference type="RefSeq" id="WP_311720764.1">
    <property type="nucleotide sequence ID" value="NZ_JAVREZ010000039.1"/>
</dbReference>
<organism evidence="1 2">
    <name type="scientific">Streptomyces doebereineriae</name>
    <dbReference type="NCBI Taxonomy" id="3075528"/>
    <lineage>
        <taxon>Bacteria</taxon>
        <taxon>Bacillati</taxon>
        <taxon>Actinomycetota</taxon>
        <taxon>Actinomycetes</taxon>
        <taxon>Kitasatosporales</taxon>
        <taxon>Streptomycetaceae</taxon>
        <taxon>Streptomyces</taxon>
    </lineage>
</organism>
<comment type="caution">
    <text evidence="1">The sequence shown here is derived from an EMBL/GenBank/DDBJ whole genome shotgun (WGS) entry which is preliminary data.</text>
</comment>
<protein>
    <recommendedName>
        <fullName evidence="3">N-acetyltransferase domain-containing protein</fullName>
    </recommendedName>
</protein>
<dbReference type="Proteomes" id="UP001183824">
    <property type="component" value="Unassembled WGS sequence"/>
</dbReference>
<name>A0ABU2VSQ8_9ACTN</name>
<accession>A0ABU2VSQ8</accession>
<evidence type="ECO:0000313" key="2">
    <source>
        <dbReference type="Proteomes" id="UP001183824"/>
    </source>
</evidence>
<proteinExistence type="predicted"/>
<reference evidence="2" key="1">
    <citation type="submission" date="2023-07" db="EMBL/GenBank/DDBJ databases">
        <title>30 novel species of actinomycetes from the DSMZ collection.</title>
        <authorList>
            <person name="Nouioui I."/>
        </authorList>
    </citation>
    <scope>NUCLEOTIDE SEQUENCE [LARGE SCALE GENOMIC DNA]</scope>
    <source>
        <strain evidence="2">DSM 41640</strain>
    </source>
</reference>
<keyword evidence="2" id="KW-1185">Reference proteome</keyword>
<sequence>MTTVAPAIAQLVADPSLISLAYQHEHALQVYEFEDTLEVWTVTARIDADVLAEELSVHSDLDQDALDAVQDVAVGRMSFVRVRMFGPDHPFEAMDSYTGDVAGIGEVVLDVAAGDWAPGLQATLGHPVGDLLVMDRVILDPGWRGVGLGPVLAGSAIRRLSQGCAAVACEPGSADGRELTADQHRDVAVKLGQLWQRIGFEPFQDGVHLLDCQLQRTEDLLAEQQGEFLALCQAWRSHHRP</sequence>
<dbReference type="SUPFAM" id="SSF55729">
    <property type="entry name" value="Acyl-CoA N-acyltransferases (Nat)"/>
    <property type="match status" value="1"/>
</dbReference>